<feature type="signal peptide" evidence="1">
    <location>
        <begin position="1"/>
        <end position="25"/>
    </location>
</feature>
<dbReference type="GO" id="GO:0016298">
    <property type="term" value="F:lipase activity"/>
    <property type="evidence" value="ECO:0007669"/>
    <property type="project" value="TreeGrafter"/>
</dbReference>
<evidence type="ECO:0000313" key="3">
    <source>
        <dbReference type="EMBL" id="REG31143.1"/>
    </source>
</evidence>
<evidence type="ECO:0000313" key="4">
    <source>
        <dbReference type="Proteomes" id="UP000035579"/>
    </source>
</evidence>
<dbReference type="EMBL" id="CP011509">
    <property type="protein sequence ID" value="AKI99239.1"/>
    <property type="molecule type" value="Genomic_DNA"/>
</dbReference>
<dbReference type="RefSeq" id="WP_047854392.1">
    <property type="nucleotide sequence ID" value="NZ_CP011509.1"/>
</dbReference>
<dbReference type="EMBL" id="QUMU01000006">
    <property type="protein sequence ID" value="REG31143.1"/>
    <property type="molecule type" value="Genomic_DNA"/>
</dbReference>
<dbReference type="Proteomes" id="UP000256345">
    <property type="component" value="Unassembled WGS sequence"/>
</dbReference>
<proteinExistence type="predicted"/>
<gene>
    <name evidence="2" type="ORF">AA314_00866</name>
    <name evidence="3" type="ORF">ATI61_106613</name>
</gene>
<reference evidence="3 5" key="2">
    <citation type="submission" date="2018-08" db="EMBL/GenBank/DDBJ databases">
        <title>Genomic Encyclopedia of Archaeal and Bacterial Type Strains, Phase II (KMG-II): from individual species to whole genera.</title>
        <authorList>
            <person name="Goeker M."/>
        </authorList>
    </citation>
    <scope>NUCLEOTIDE SEQUENCE [LARGE SCALE GENOMIC DNA]</scope>
    <source>
        <strain evidence="3 5">DSM 2261</strain>
    </source>
</reference>
<dbReference type="SUPFAM" id="SSF53474">
    <property type="entry name" value="alpha/beta-Hydrolases"/>
    <property type="match status" value="1"/>
</dbReference>
<keyword evidence="1" id="KW-0732">Signal</keyword>
<dbReference type="PANTHER" id="PTHR32015:SF1">
    <property type="entry name" value="LIPASE"/>
    <property type="match status" value="1"/>
</dbReference>
<protein>
    <submittedName>
        <fullName evidence="2 3">Lipase</fullName>
    </submittedName>
</protein>
<organism evidence="2 4">
    <name type="scientific">Archangium gephyra</name>
    <dbReference type="NCBI Taxonomy" id="48"/>
    <lineage>
        <taxon>Bacteria</taxon>
        <taxon>Pseudomonadati</taxon>
        <taxon>Myxococcota</taxon>
        <taxon>Myxococcia</taxon>
        <taxon>Myxococcales</taxon>
        <taxon>Cystobacterineae</taxon>
        <taxon>Archangiaceae</taxon>
        <taxon>Archangium</taxon>
    </lineage>
</organism>
<dbReference type="PANTHER" id="PTHR32015">
    <property type="entry name" value="FASTING INDUCED LIPASE"/>
    <property type="match status" value="1"/>
</dbReference>
<dbReference type="AlphaFoldDB" id="A0AAC8Q1E4"/>
<reference evidence="2 4" key="1">
    <citation type="submission" date="2015-05" db="EMBL/GenBank/DDBJ databases">
        <title>Genome assembly of Archangium gephyra DSM 2261.</title>
        <authorList>
            <person name="Sharma G."/>
            <person name="Subramanian S."/>
        </authorList>
    </citation>
    <scope>NUCLEOTIDE SEQUENCE [LARGE SCALE GENOMIC DNA]</scope>
    <source>
        <strain evidence="2 4">DSM 2261</strain>
    </source>
</reference>
<dbReference type="InterPro" id="IPR002918">
    <property type="entry name" value="Lipase_EstA/Esterase_EstB"/>
</dbReference>
<dbReference type="InterPro" id="IPR029058">
    <property type="entry name" value="AB_hydrolase_fold"/>
</dbReference>
<dbReference type="Gene3D" id="3.40.50.1820">
    <property type="entry name" value="alpha/beta hydrolase"/>
    <property type="match status" value="1"/>
</dbReference>
<sequence length="347" mass="36591">MRLRHSLSLTGALLLGALVPGCGPAEEVDVPAQAPVQQAVPAEETGGTEQAVVSTSGFTSHFRTWLSANGYEPAYNLVRADLVGGSYGGKASSTDTVVNQPVIFIHGNSDKAIGTGTAGQSGWNASIEFFQSKGYKTSELYATTWGPADASLSAYQYHSKTNVMKVRKFIEAVKAYTGAAKVDIIAHSMGVTLARKAVLGGYATDSLEGGQYYVGAPLTASVDTFVGIAGANLGLVSCYQTGPGTPTCGSTNGLYPGYWNGVGVSGRSAYLNNLLASSGYEGAFRYTIWSTSDEIIGYDGLVYGSYTPRIPGQTGEKVYSGYPYGHFNSKDLTQNVQFNMVRNHLIP</sequence>
<dbReference type="Pfam" id="PF01674">
    <property type="entry name" value="Lipase_2"/>
    <property type="match status" value="1"/>
</dbReference>
<dbReference type="Proteomes" id="UP000035579">
    <property type="component" value="Chromosome"/>
</dbReference>
<dbReference type="KEGG" id="age:AA314_00866"/>
<evidence type="ECO:0000256" key="1">
    <source>
        <dbReference type="SAM" id="SignalP"/>
    </source>
</evidence>
<dbReference type="GO" id="GO:0016042">
    <property type="term" value="P:lipid catabolic process"/>
    <property type="evidence" value="ECO:0007669"/>
    <property type="project" value="InterPro"/>
</dbReference>
<evidence type="ECO:0000313" key="5">
    <source>
        <dbReference type="Proteomes" id="UP000256345"/>
    </source>
</evidence>
<keyword evidence="5" id="KW-1185">Reference proteome</keyword>
<name>A0AAC8Q1E4_9BACT</name>
<accession>A0AAC8Q1E4</accession>
<feature type="chain" id="PRO_5042171275" evidence="1">
    <location>
        <begin position="26"/>
        <end position="347"/>
    </location>
</feature>
<evidence type="ECO:0000313" key="2">
    <source>
        <dbReference type="EMBL" id="AKI99239.1"/>
    </source>
</evidence>